<gene>
    <name evidence="2" type="ORF">NJT12_15900</name>
</gene>
<dbReference type="Pfam" id="PF00144">
    <property type="entry name" value="Beta-lactamase"/>
    <property type="match status" value="1"/>
</dbReference>
<accession>A0ABT4WEW1</accession>
<dbReference type="EMBL" id="JAMZNK010000028">
    <property type="protein sequence ID" value="MDA6071099.1"/>
    <property type="molecule type" value="Genomic_DNA"/>
</dbReference>
<sequence length="376" mass="43417">MKQQKLRNYLGTLFLFISSISYTQNIELQFRNILDSTYHANRDAVGIMIHVEVPDHKISWTYATGFSDRDSREKINKDQPLLIASNTKTYVAASILKLVENKKLQLNQPINNLLSKKTKKVLLKSGYNLNQITVRNLLSHTSGITDYVTDSYFAYVGENPNHQWTRDEQIELAMQIAKPLEPGKAFAYGDINYLLLSEIIEKETGKLFFTAIRDLLDFKKLKINETWFVDLEKKPANTLALAHQYSKAYGWDSEKINPSWDLYGGGGLASTTKDLAMFFQYLFEGKIIKDKKVLSELYTYTNPRELNNNYCLGLYNFPSFYGYKGYYHGGWWGTDVMYMPDLNTTISVFILLKEKRGINPEISHEIIEIVRQLDHS</sequence>
<evidence type="ECO:0000313" key="2">
    <source>
        <dbReference type="EMBL" id="MDA6071099.1"/>
    </source>
</evidence>
<dbReference type="InterPro" id="IPR050491">
    <property type="entry name" value="AmpC-like"/>
</dbReference>
<dbReference type="SUPFAM" id="SSF56601">
    <property type="entry name" value="beta-lactamase/transpeptidase-like"/>
    <property type="match status" value="1"/>
</dbReference>
<dbReference type="Gene3D" id="3.40.710.10">
    <property type="entry name" value="DD-peptidase/beta-lactamase superfamily"/>
    <property type="match status" value="1"/>
</dbReference>
<evidence type="ECO:0000259" key="1">
    <source>
        <dbReference type="Pfam" id="PF00144"/>
    </source>
</evidence>
<dbReference type="InterPro" id="IPR001466">
    <property type="entry name" value="Beta-lactam-related"/>
</dbReference>
<proteinExistence type="predicted"/>
<dbReference type="InterPro" id="IPR012338">
    <property type="entry name" value="Beta-lactam/transpept-like"/>
</dbReference>
<name>A0ABT4WEW1_9FLAO</name>
<protein>
    <submittedName>
        <fullName evidence="2">Beta-lactamase family protein</fullName>
    </submittedName>
</protein>
<reference evidence="2 3" key="1">
    <citation type="journal article" date="2023" name="Chemosphere">
        <title>Whole genome analysis of Flavobacterium aziz-sancarii sp. nov., isolated from Ardley Island (Antarctica), revealed a rich resistome and bioremediation potential.</title>
        <authorList>
            <person name="Otur C."/>
            <person name="Okay S."/>
            <person name="Kurt-Kizildogan A."/>
        </authorList>
    </citation>
    <scope>NUCLEOTIDE SEQUENCE [LARGE SCALE GENOMIC DNA]</scope>
    <source>
        <strain evidence="2 3">AC</strain>
    </source>
</reference>
<keyword evidence="3" id="KW-1185">Reference proteome</keyword>
<feature type="domain" description="Beta-lactamase-related" evidence="1">
    <location>
        <begin position="55"/>
        <end position="349"/>
    </location>
</feature>
<organism evidence="2 3">
    <name type="scientific">Flavobacterium azizsancarii</name>
    <dbReference type="NCBI Taxonomy" id="2961580"/>
    <lineage>
        <taxon>Bacteria</taxon>
        <taxon>Pseudomonadati</taxon>
        <taxon>Bacteroidota</taxon>
        <taxon>Flavobacteriia</taxon>
        <taxon>Flavobacteriales</taxon>
        <taxon>Flavobacteriaceae</taxon>
        <taxon>Flavobacterium</taxon>
    </lineage>
</organism>
<evidence type="ECO:0000313" key="3">
    <source>
        <dbReference type="Proteomes" id="UP001212170"/>
    </source>
</evidence>
<dbReference type="Proteomes" id="UP001212170">
    <property type="component" value="Unassembled WGS sequence"/>
</dbReference>
<comment type="caution">
    <text evidence="2">The sequence shown here is derived from an EMBL/GenBank/DDBJ whole genome shotgun (WGS) entry which is preliminary data.</text>
</comment>
<dbReference type="RefSeq" id="WP_271336915.1">
    <property type="nucleotide sequence ID" value="NZ_JAMZNK010000028.1"/>
</dbReference>
<dbReference type="PANTHER" id="PTHR46825">
    <property type="entry name" value="D-ALANYL-D-ALANINE-CARBOXYPEPTIDASE/ENDOPEPTIDASE AMPH"/>
    <property type="match status" value="1"/>
</dbReference>
<dbReference type="PANTHER" id="PTHR46825:SF7">
    <property type="entry name" value="D-ALANYL-D-ALANINE CARBOXYPEPTIDASE"/>
    <property type="match status" value="1"/>
</dbReference>